<proteinExistence type="predicted"/>
<keyword evidence="5" id="KW-1185">Reference proteome</keyword>
<feature type="region of interest" description="Disordered" evidence="2">
    <location>
        <begin position="229"/>
        <end position="271"/>
    </location>
</feature>
<accession>A0A182EDH8</accession>
<organism evidence="6">
    <name type="scientific">Onchocerca ochengi</name>
    <name type="common">Filarial nematode worm</name>
    <dbReference type="NCBI Taxonomy" id="42157"/>
    <lineage>
        <taxon>Eukaryota</taxon>
        <taxon>Metazoa</taxon>
        <taxon>Ecdysozoa</taxon>
        <taxon>Nematoda</taxon>
        <taxon>Chromadorea</taxon>
        <taxon>Rhabditida</taxon>
        <taxon>Spirurina</taxon>
        <taxon>Spiruromorpha</taxon>
        <taxon>Filarioidea</taxon>
        <taxon>Onchocercidae</taxon>
        <taxon>Onchocerca</taxon>
    </lineage>
</organism>
<dbReference type="InterPro" id="IPR008160">
    <property type="entry name" value="Collagen"/>
</dbReference>
<dbReference type="PANTHER" id="PTHR24637:SF334">
    <property type="entry name" value="NEMATODE CUTICLE COLLAGEN N-TERMINAL DOMAIN-CONTAINING PROTEIN"/>
    <property type="match status" value="1"/>
</dbReference>
<dbReference type="WBParaSite" id="nOo.2.0.1.t06129-RA">
    <property type="protein sequence ID" value="nOo.2.0.1.t06129-RA"/>
    <property type="gene ID" value="nOo.2.0.1.g06129"/>
</dbReference>
<dbReference type="Proteomes" id="UP000271087">
    <property type="component" value="Unassembled WGS sequence"/>
</dbReference>
<dbReference type="AlphaFoldDB" id="A0A182EDH8"/>
<feature type="region of interest" description="Disordered" evidence="2">
    <location>
        <begin position="102"/>
        <end position="201"/>
    </location>
</feature>
<evidence type="ECO:0000256" key="3">
    <source>
        <dbReference type="SAM" id="Phobius"/>
    </source>
</evidence>
<evidence type="ECO:0000256" key="2">
    <source>
        <dbReference type="SAM" id="MobiDB-lite"/>
    </source>
</evidence>
<protein>
    <submittedName>
        <fullName evidence="6">Col_cuticle_N domain-containing protein</fullName>
    </submittedName>
</protein>
<dbReference type="STRING" id="42157.A0A182EDH8"/>
<evidence type="ECO:0000313" key="6">
    <source>
        <dbReference type="WBParaSite" id="nOo.2.0.1.t06129-RA"/>
    </source>
</evidence>
<gene>
    <name evidence="4" type="ORF">NOO_LOCUS6129</name>
</gene>
<dbReference type="OrthoDB" id="10037288at2759"/>
<sequence length="319" mass="33703">MHNDDFFRFVAIGSAIMSTVTIVSIIFFIPIFMAKIEKETTGTQLLARKFQERTHEIWITLRNINAPKFSKKFSHYRSIRSFLDGGICRGCYSLACPYGPPGPPGPSGSDGIPGEAGKQGRPGTDGYDLQLGPEPELPCVICPAGPPGQRGPQGERGRRGEPGSKGEVGEYGKPGIQGESGKMGSKGMRGKKGSRGLPGPMGDSIIAGTGIKGPKGPVGMMGPKGPIGVPGKPSKVPGRPGNPGSPGRIGSYGNKGRRGDEGAWGPPGEPGIPAQYCTSDCGISKIYDSALNVEQEKASFDKYSDRKPFISDNWPEAWI</sequence>
<feature type="compositionally biased region" description="Basic and acidic residues" evidence="2">
    <location>
        <begin position="153"/>
        <end position="170"/>
    </location>
</feature>
<keyword evidence="1" id="KW-0677">Repeat</keyword>
<keyword evidence="3" id="KW-1133">Transmembrane helix</keyword>
<name>A0A182EDH8_ONCOC</name>
<reference evidence="4 5" key="2">
    <citation type="submission" date="2018-08" db="EMBL/GenBank/DDBJ databases">
        <authorList>
            <person name="Laetsch R D."/>
            <person name="Stevens L."/>
            <person name="Kumar S."/>
            <person name="Blaxter L. M."/>
        </authorList>
    </citation>
    <scope>NUCLEOTIDE SEQUENCE [LARGE SCALE GENOMIC DNA]</scope>
</reference>
<evidence type="ECO:0000256" key="1">
    <source>
        <dbReference type="ARBA" id="ARBA00022737"/>
    </source>
</evidence>
<reference evidence="6" key="1">
    <citation type="submission" date="2016-06" db="UniProtKB">
        <authorList>
            <consortium name="WormBaseParasite"/>
        </authorList>
    </citation>
    <scope>IDENTIFICATION</scope>
</reference>
<evidence type="ECO:0000313" key="4">
    <source>
        <dbReference type="EMBL" id="VDK81082.1"/>
    </source>
</evidence>
<dbReference type="PANTHER" id="PTHR24637">
    <property type="entry name" value="COLLAGEN"/>
    <property type="match status" value="1"/>
</dbReference>
<keyword evidence="3" id="KW-0812">Transmembrane</keyword>
<keyword evidence="3" id="KW-0472">Membrane</keyword>
<evidence type="ECO:0000313" key="5">
    <source>
        <dbReference type="Proteomes" id="UP000271087"/>
    </source>
</evidence>
<feature type="transmembrane region" description="Helical" evidence="3">
    <location>
        <begin position="6"/>
        <end position="29"/>
    </location>
</feature>
<feature type="compositionally biased region" description="Low complexity" evidence="2">
    <location>
        <begin position="229"/>
        <end position="239"/>
    </location>
</feature>
<dbReference type="Pfam" id="PF01391">
    <property type="entry name" value="Collagen"/>
    <property type="match status" value="1"/>
</dbReference>
<dbReference type="EMBL" id="UYRW01001819">
    <property type="protein sequence ID" value="VDK81082.1"/>
    <property type="molecule type" value="Genomic_DNA"/>
</dbReference>